<feature type="compositionally biased region" description="Basic and acidic residues" evidence="1">
    <location>
        <begin position="580"/>
        <end position="589"/>
    </location>
</feature>
<feature type="compositionally biased region" description="Low complexity" evidence="1">
    <location>
        <begin position="479"/>
        <end position="491"/>
    </location>
</feature>
<dbReference type="RefSeq" id="XP_062624859.1">
    <property type="nucleotide sequence ID" value="XM_062768875.1"/>
</dbReference>
<feature type="region of interest" description="Disordered" evidence="1">
    <location>
        <begin position="300"/>
        <end position="340"/>
    </location>
</feature>
<keyword evidence="2" id="KW-0812">Transmembrane</keyword>
<accession>A0AAF0Y3M5</accession>
<feature type="compositionally biased region" description="Low complexity" evidence="1">
    <location>
        <begin position="300"/>
        <end position="325"/>
    </location>
</feature>
<keyword evidence="2" id="KW-1133">Transmembrane helix</keyword>
<gene>
    <name evidence="3" type="ORF">LOC62_02G002366</name>
</gene>
<evidence type="ECO:0000256" key="2">
    <source>
        <dbReference type="SAM" id="Phobius"/>
    </source>
</evidence>
<protein>
    <submittedName>
        <fullName evidence="3">Uncharacterized protein</fullName>
    </submittedName>
</protein>
<evidence type="ECO:0000256" key="1">
    <source>
        <dbReference type="SAM" id="MobiDB-lite"/>
    </source>
</evidence>
<dbReference type="GeneID" id="87805614"/>
<feature type="transmembrane region" description="Helical" evidence="2">
    <location>
        <begin position="347"/>
        <end position="367"/>
    </location>
</feature>
<sequence>MQVQLGSSSSQLHYAPCRGCDPGTGFAAFLDFYAREGNGTDAGMVTTGSNTSVGLNFTGTGVAFELSFVDGSADASKNGWVTDLRINGSSAPATANATGTSVSGLPYGRHEITLGFTQPQANSSNPVTVHNVVGTLGQVAGDHSANATIDDSWWRNASLWISGGWNMIEGADGGQSNNINQTQFDAEVGTVANDYNSSVSWTTEPRAWNAVRWNGSAVWVYGIAGGDAGTFELQLDNVSQGVFDASGGPRVYDSVLFHASGLNDGPHEVVLTNVAGRLSFDRLVASTGLDPAPALVPITSTSSALPSSSAEPSSTSSESPAPSSTDESDPYGDWHDTKGSGRGVTSGTVAGIIIAVLLLLALAFLLCRRRHKREQRHNSKQQWDEDRPWHQRLFSKDKGWRFVHLADAPAMHTDAGAPRDKDALHFSSSSFGSAAGHLANLPETSPRRFIAGFFRAKSFRSARSVTYDAEAPLPPLPRGASASTDSDSGSGQHDHLDEKAYAHGLRREMSHPDAMAREPSPNPLFAALGGQHSPLTQLQRSFSTSSGDRAAPPPAIKVYRSQTPDEDDDQEEFGVLDLRQHRSENEARQHPTQHLSYTKARDSAYNASIRESAYGNHRNRHTANSGPLGVREWYDWFGLSTYGDRASKQSARNTDPWVVDGGAAPVSYVPPVEAQRSPRRRYFDKPSFLHSK</sequence>
<keyword evidence="2" id="KW-0472">Membrane</keyword>
<feature type="region of interest" description="Disordered" evidence="1">
    <location>
        <begin position="469"/>
        <end position="495"/>
    </location>
</feature>
<dbReference type="AlphaFoldDB" id="A0AAF0Y3M5"/>
<keyword evidence="4" id="KW-1185">Reference proteome</keyword>
<organism evidence="3 4">
    <name type="scientific">Vanrija pseudolonga</name>
    <dbReference type="NCBI Taxonomy" id="143232"/>
    <lineage>
        <taxon>Eukaryota</taxon>
        <taxon>Fungi</taxon>
        <taxon>Dikarya</taxon>
        <taxon>Basidiomycota</taxon>
        <taxon>Agaricomycotina</taxon>
        <taxon>Tremellomycetes</taxon>
        <taxon>Trichosporonales</taxon>
        <taxon>Trichosporonaceae</taxon>
        <taxon>Vanrija</taxon>
    </lineage>
</organism>
<dbReference type="Proteomes" id="UP000827549">
    <property type="component" value="Chromosome 2"/>
</dbReference>
<dbReference type="Gene3D" id="2.60.120.260">
    <property type="entry name" value="Galactose-binding domain-like"/>
    <property type="match status" value="1"/>
</dbReference>
<feature type="region of interest" description="Disordered" evidence="1">
    <location>
        <begin position="580"/>
        <end position="599"/>
    </location>
</feature>
<proteinExistence type="predicted"/>
<feature type="region of interest" description="Disordered" evidence="1">
    <location>
        <begin position="662"/>
        <end position="692"/>
    </location>
</feature>
<dbReference type="EMBL" id="CP086715">
    <property type="protein sequence ID" value="WOO78827.1"/>
    <property type="molecule type" value="Genomic_DNA"/>
</dbReference>
<name>A0AAF0Y3M5_9TREE</name>
<reference evidence="3" key="1">
    <citation type="submission" date="2023-10" db="EMBL/GenBank/DDBJ databases">
        <authorList>
            <person name="Noh H."/>
        </authorList>
    </citation>
    <scope>NUCLEOTIDE SEQUENCE</scope>
    <source>
        <strain evidence="3">DUCC4014</strain>
    </source>
</reference>
<evidence type="ECO:0000313" key="3">
    <source>
        <dbReference type="EMBL" id="WOO78827.1"/>
    </source>
</evidence>
<feature type="region of interest" description="Disordered" evidence="1">
    <location>
        <begin position="539"/>
        <end position="570"/>
    </location>
</feature>
<evidence type="ECO:0000313" key="4">
    <source>
        <dbReference type="Proteomes" id="UP000827549"/>
    </source>
</evidence>